<evidence type="ECO:0000256" key="2">
    <source>
        <dbReference type="ARBA" id="ARBA00023002"/>
    </source>
</evidence>
<dbReference type="Gene3D" id="3.40.50.720">
    <property type="entry name" value="NAD(P)-binding Rossmann-like Domain"/>
    <property type="match status" value="1"/>
</dbReference>
<dbReference type="SUPFAM" id="SSF51735">
    <property type="entry name" value="NAD(P)-binding Rossmann-fold domains"/>
    <property type="match status" value="1"/>
</dbReference>
<evidence type="ECO:0000256" key="1">
    <source>
        <dbReference type="ARBA" id="ARBA00006484"/>
    </source>
</evidence>
<dbReference type="RefSeq" id="WP_242713788.1">
    <property type="nucleotide sequence ID" value="NZ_JALDAX010000037.1"/>
</dbReference>
<dbReference type="PANTHER" id="PTHR44169">
    <property type="entry name" value="NADPH-DEPENDENT 1-ACYLDIHYDROXYACETONE PHOSPHATE REDUCTASE"/>
    <property type="match status" value="1"/>
</dbReference>
<dbReference type="EMBL" id="JALDAX010000037">
    <property type="protein sequence ID" value="MCI3246456.1"/>
    <property type="molecule type" value="Genomic_DNA"/>
</dbReference>
<dbReference type="InterPro" id="IPR002347">
    <property type="entry name" value="SDR_fam"/>
</dbReference>
<dbReference type="PANTHER" id="PTHR44169:SF6">
    <property type="entry name" value="NADPH-DEPENDENT 1-ACYLDIHYDROXYACETONE PHOSPHATE REDUCTASE"/>
    <property type="match status" value="1"/>
</dbReference>
<keyword evidence="2" id="KW-0560">Oxidoreductase</keyword>
<sequence>MLDGLPVARKVELDVTDEASVAQVLAGPVDVLLRNAGATVRPPIETVPLHALTELFQLNVFGALHVAQGVLAQMRDRKTGQLIFSPASRGAS</sequence>
<comment type="similarity">
    <text evidence="1">Belongs to the short-chain dehydrogenases/reductases (SDR) family.</text>
</comment>
<name>A0ABS9XYN5_9ACTN</name>
<gene>
    <name evidence="3" type="ORF">MQN93_42925</name>
</gene>
<proteinExistence type="inferred from homology"/>
<protein>
    <submittedName>
        <fullName evidence="3">SDR family NAD(P)-dependent oxidoreductase</fullName>
    </submittedName>
</protein>
<dbReference type="InterPro" id="IPR036291">
    <property type="entry name" value="NAD(P)-bd_dom_sf"/>
</dbReference>
<evidence type="ECO:0000313" key="3">
    <source>
        <dbReference type="EMBL" id="MCI3246456.1"/>
    </source>
</evidence>
<dbReference type="Proteomes" id="UP001165270">
    <property type="component" value="Unassembled WGS sequence"/>
</dbReference>
<dbReference type="Pfam" id="PF00106">
    <property type="entry name" value="adh_short"/>
    <property type="match status" value="1"/>
</dbReference>
<organism evidence="3 4">
    <name type="scientific">Streptomyces spinosisporus</name>
    <dbReference type="NCBI Taxonomy" id="2927582"/>
    <lineage>
        <taxon>Bacteria</taxon>
        <taxon>Bacillati</taxon>
        <taxon>Actinomycetota</taxon>
        <taxon>Actinomycetes</taxon>
        <taxon>Kitasatosporales</taxon>
        <taxon>Streptomycetaceae</taxon>
        <taxon>Streptomyces</taxon>
    </lineage>
</organism>
<accession>A0ABS9XYN5</accession>
<evidence type="ECO:0000313" key="4">
    <source>
        <dbReference type="Proteomes" id="UP001165270"/>
    </source>
</evidence>
<comment type="caution">
    <text evidence="3">The sequence shown here is derived from an EMBL/GenBank/DDBJ whole genome shotgun (WGS) entry which is preliminary data.</text>
</comment>
<reference evidence="3" key="1">
    <citation type="submission" date="2022-03" db="EMBL/GenBank/DDBJ databases">
        <title>Streptomyces 7R015 and 7R016 isolated from Barleria lupulina in Thailand.</title>
        <authorList>
            <person name="Kanchanasin P."/>
            <person name="Phongsopitanun W."/>
            <person name="Tanasupawat S."/>
        </authorList>
    </citation>
    <scope>NUCLEOTIDE SEQUENCE</scope>
    <source>
        <strain evidence="3">7R016</strain>
    </source>
</reference>
<keyword evidence="4" id="KW-1185">Reference proteome</keyword>